<evidence type="ECO:0000256" key="3">
    <source>
        <dbReference type="ARBA" id="ARBA00022777"/>
    </source>
</evidence>
<dbReference type="InterPro" id="IPR018222">
    <property type="entry name" value="Nuclear_transport_factor_2_euk"/>
</dbReference>
<evidence type="ECO:0000256" key="1">
    <source>
        <dbReference type="ARBA" id="ARBA00022679"/>
    </source>
</evidence>
<comment type="catalytic activity">
    <reaction evidence="7">
        <text>L-seryl-[protein] + ATP = O-phospho-L-seryl-[protein] + ADP + H(+)</text>
        <dbReference type="Rhea" id="RHEA:17989"/>
        <dbReference type="Rhea" id="RHEA-COMP:9863"/>
        <dbReference type="Rhea" id="RHEA-COMP:11604"/>
        <dbReference type="ChEBI" id="CHEBI:15378"/>
        <dbReference type="ChEBI" id="CHEBI:29999"/>
        <dbReference type="ChEBI" id="CHEBI:30616"/>
        <dbReference type="ChEBI" id="CHEBI:83421"/>
        <dbReference type="ChEBI" id="CHEBI:456216"/>
        <dbReference type="EC" id="2.7.12.2"/>
    </reaction>
</comment>
<dbReference type="SMART" id="SM00220">
    <property type="entry name" value="S_TKc"/>
    <property type="match status" value="1"/>
</dbReference>
<proteinExistence type="inferred from homology"/>
<evidence type="ECO:0000256" key="5">
    <source>
        <dbReference type="ARBA" id="ARBA00038035"/>
    </source>
</evidence>
<dbReference type="Pfam" id="PF00069">
    <property type="entry name" value="Pkinase"/>
    <property type="match status" value="1"/>
</dbReference>
<keyword evidence="4 10" id="KW-0067">ATP-binding</keyword>
<dbReference type="PANTHER" id="PTHR48013">
    <property type="entry name" value="DUAL SPECIFICITY MITOGEN-ACTIVATED PROTEIN KINASE KINASE 5-RELATED"/>
    <property type="match status" value="1"/>
</dbReference>
<keyword evidence="2 10" id="KW-0547">Nucleotide-binding</keyword>
<dbReference type="InterPro" id="IPR000719">
    <property type="entry name" value="Prot_kinase_dom"/>
</dbReference>
<feature type="binding site" evidence="10">
    <location>
        <position position="117"/>
    </location>
    <ligand>
        <name>ATP</name>
        <dbReference type="ChEBI" id="CHEBI:30616"/>
    </ligand>
</feature>
<dbReference type="Pfam" id="PF02136">
    <property type="entry name" value="NTF2"/>
    <property type="match status" value="1"/>
</dbReference>
<comment type="catalytic activity">
    <reaction evidence="8">
        <text>L-threonyl-[protein] + ATP = O-phospho-L-threonyl-[protein] + ADP + H(+)</text>
        <dbReference type="Rhea" id="RHEA:46608"/>
        <dbReference type="Rhea" id="RHEA-COMP:11060"/>
        <dbReference type="Rhea" id="RHEA-COMP:11605"/>
        <dbReference type="ChEBI" id="CHEBI:15378"/>
        <dbReference type="ChEBI" id="CHEBI:30013"/>
        <dbReference type="ChEBI" id="CHEBI:30616"/>
        <dbReference type="ChEBI" id="CHEBI:61977"/>
        <dbReference type="ChEBI" id="CHEBI:456216"/>
        <dbReference type="EC" id="2.7.12.2"/>
    </reaction>
</comment>
<sequence length="502" mass="55391">MPPKKLFLDIASPRRTSPVIDLPDASIQHDSQTASVKVTENGSFNVFNRSQEFRFTPEGFFRRKGRSKGPSREDEEQLSFKISDKDVQIVKQIGRGASSVVYKAYFARGGKYVAVKKIDCFDREKRHQMMNDVRALCSISDPNLVQLIGAYHAPEKGQIAIVLEYMNGGSLGDILQKVSKIPEDALSAITAQVLQGLSYLHRYKHTIHRDIKPANVLMDLNGRVKIADFGISAYVDNTLAVCHTFTGTVTYMSPERIDSQPYSFPADIWALGLTLLEAATGRYPYDASGGPLELMLQVLSDPVPVPEEGVLSPELQDFVLQCMHKDPFRRPTAEGLLSHNFILKHARRRVDLKAFMLCMADGDAMMDEAAVRVTGQYYRALSGHRDELASTSYELYTDTSEHCKDGIQVQGREAITQRLAAMADLHAAMGGSGHHIDSIKTQRSQDGTLFVQVKGHFQMGGSGPLAMGPQGAGPPTAFLEDFTLSLSSAGTARILKQSYRTV</sequence>
<dbReference type="PROSITE" id="PS50177">
    <property type="entry name" value="NTF2_DOMAIN"/>
    <property type="match status" value="1"/>
</dbReference>
<organism evidence="13 14">
    <name type="scientific">Coccomyxa viridis</name>
    <dbReference type="NCBI Taxonomy" id="1274662"/>
    <lineage>
        <taxon>Eukaryota</taxon>
        <taxon>Viridiplantae</taxon>
        <taxon>Chlorophyta</taxon>
        <taxon>core chlorophytes</taxon>
        <taxon>Trebouxiophyceae</taxon>
        <taxon>Trebouxiophyceae incertae sedis</taxon>
        <taxon>Coccomyxaceae</taxon>
        <taxon>Coccomyxa</taxon>
    </lineage>
</organism>
<dbReference type="Gene3D" id="3.10.450.50">
    <property type="match status" value="1"/>
</dbReference>
<evidence type="ECO:0000256" key="2">
    <source>
        <dbReference type="ARBA" id="ARBA00022741"/>
    </source>
</evidence>
<dbReference type="EC" id="2.7.12.2" evidence="6"/>
<evidence type="ECO:0000256" key="7">
    <source>
        <dbReference type="ARBA" id="ARBA00049014"/>
    </source>
</evidence>
<reference evidence="13 14" key="1">
    <citation type="submission" date="2024-06" db="EMBL/GenBank/DDBJ databases">
        <authorList>
            <person name="Kraege A."/>
            <person name="Thomma B."/>
        </authorList>
    </citation>
    <scope>NUCLEOTIDE SEQUENCE [LARGE SCALE GENOMIC DNA]</scope>
</reference>
<comment type="caution">
    <text evidence="13">The sequence shown here is derived from an EMBL/GenBank/DDBJ whole genome shotgun (WGS) entry which is preliminary data.</text>
</comment>
<dbReference type="InterPro" id="IPR002075">
    <property type="entry name" value="NTF2_dom"/>
</dbReference>
<dbReference type="Proteomes" id="UP001497392">
    <property type="component" value="Unassembled WGS sequence"/>
</dbReference>
<evidence type="ECO:0000256" key="10">
    <source>
        <dbReference type="PROSITE-ProRule" id="PRU10141"/>
    </source>
</evidence>
<evidence type="ECO:0000256" key="4">
    <source>
        <dbReference type="ARBA" id="ARBA00022840"/>
    </source>
</evidence>
<evidence type="ECO:0000256" key="8">
    <source>
        <dbReference type="ARBA" id="ARBA00049299"/>
    </source>
</evidence>
<dbReference type="InterPro" id="IPR032710">
    <property type="entry name" value="NTF2-like_dom_sf"/>
</dbReference>
<evidence type="ECO:0000313" key="14">
    <source>
        <dbReference type="Proteomes" id="UP001497392"/>
    </source>
</evidence>
<dbReference type="SUPFAM" id="SSF54427">
    <property type="entry name" value="NTF2-like"/>
    <property type="match status" value="1"/>
</dbReference>
<dbReference type="InterPro" id="IPR017441">
    <property type="entry name" value="Protein_kinase_ATP_BS"/>
</dbReference>
<keyword evidence="3" id="KW-0418">Kinase</keyword>
<comment type="catalytic activity">
    <reaction evidence="9">
        <text>L-tyrosyl-[protein] + ATP = O-phospho-L-tyrosyl-[protein] + ADP + H(+)</text>
        <dbReference type="Rhea" id="RHEA:10596"/>
        <dbReference type="Rhea" id="RHEA-COMP:10136"/>
        <dbReference type="Rhea" id="RHEA-COMP:20101"/>
        <dbReference type="ChEBI" id="CHEBI:15378"/>
        <dbReference type="ChEBI" id="CHEBI:30616"/>
        <dbReference type="ChEBI" id="CHEBI:46858"/>
        <dbReference type="ChEBI" id="CHEBI:61978"/>
        <dbReference type="ChEBI" id="CHEBI:456216"/>
        <dbReference type="EC" id="2.7.12.2"/>
    </reaction>
</comment>
<protein>
    <recommendedName>
        <fullName evidence="6">mitogen-activated protein kinase kinase</fullName>
        <ecNumber evidence="6">2.7.12.2</ecNumber>
    </recommendedName>
</protein>
<accession>A0ABP1FV40</accession>
<name>A0ABP1FV40_9CHLO</name>
<evidence type="ECO:0000259" key="11">
    <source>
        <dbReference type="PROSITE" id="PS50011"/>
    </source>
</evidence>
<feature type="domain" description="NTF2" evidence="12">
    <location>
        <begin position="369"/>
        <end position="501"/>
    </location>
</feature>
<dbReference type="CDD" id="cd06623">
    <property type="entry name" value="PKc_MAPKK_plant_like"/>
    <property type="match status" value="1"/>
</dbReference>
<gene>
    <name evidence="13" type="primary">g6318</name>
    <name evidence="13" type="ORF">VP750_LOCUS5415</name>
</gene>
<comment type="similarity">
    <text evidence="5">Belongs to the protein kinase superfamily. STE Ser/Thr protein kinase family. MAP kinase kinase subfamily.</text>
</comment>
<dbReference type="InterPro" id="IPR011009">
    <property type="entry name" value="Kinase-like_dom_sf"/>
</dbReference>
<dbReference type="PANTHER" id="PTHR48013:SF9">
    <property type="entry name" value="DUAL SPECIFICITY MITOGEN-ACTIVATED PROTEIN KINASE KINASE 5"/>
    <property type="match status" value="1"/>
</dbReference>
<dbReference type="SUPFAM" id="SSF56112">
    <property type="entry name" value="Protein kinase-like (PK-like)"/>
    <property type="match status" value="1"/>
</dbReference>
<keyword evidence="1" id="KW-0808">Transferase</keyword>
<evidence type="ECO:0000259" key="12">
    <source>
        <dbReference type="PROSITE" id="PS50177"/>
    </source>
</evidence>
<feature type="domain" description="Protein kinase" evidence="11">
    <location>
        <begin position="87"/>
        <end position="342"/>
    </location>
</feature>
<evidence type="ECO:0000313" key="13">
    <source>
        <dbReference type="EMBL" id="CAL5223756.1"/>
    </source>
</evidence>
<evidence type="ECO:0000256" key="6">
    <source>
        <dbReference type="ARBA" id="ARBA00038999"/>
    </source>
</evidence>
<dbReference type="Gene3D" id="1.10.510.10">
    <property type="entry name" value="Transferase(Phosphotransferase) domain 1"/>
    <property type="match status" value="1"/>
</dbReference>
<dbReference type="PROSITE" id="PS50011">
    <property type="entry name" value="PROTEIN_KINASE_DOM"/>
    <property type="match status" value="1"/>
</dbReference>
<keyword evidence="14" id="KW-1185">Reference proteome</keyword>
<evidence type="ECO:0000256" key="9">
    <source>
        <dbReference type="ARBA" id="ARBA00051693"/>
    </source>
</evidence>
<dbReference type="EMBL" id="CAXHTA020000009">
    <property type="protein sequence ID" value="CAL5223756.1"/>
    <property type="molecule type" value="Genomic_DNA"/>
</dbReference>
<dbReference type="PROSITE" id="PS00107">
    <property type="entry name" value="PROTEIN_KINASE_ATP"/>
    <property type="match status" value="1"/>
</dbReference>